<reference evidence="2" key="1">
    <citation type="journal article" date="2019" name="Int. J. Syst. Evol. Microbiol.">
        <title>The Global Catalogue of Microorganisms (GCM) 10K type strain sequencing project: providing services to taxonomists for standard genome sequencing and annotation.</title>
        <authorList>
            <consortium name="The Broad Institute Genomics Platform"/>
            <consortium name="The Broad Institute Genome Sequencing Center for Infectious Disease"/>
            <person name="Wu L."/>
            <person name="Ma J."/>
        </authorList>
    </citation>
    <scope>NUCLEOTIDE SEQUENCE [LARGE SCALE GENOMIC DNA]</scope>
    <source>
        <strain evidence="2">JCM 18514</strain>
    </source>
</reference>
<accession>A0ABP8VCH7</accession>
<organism evidence="1 2">
    <name type="scientific">Arthrobacter gyeryongensis</name>
    <dbReference type="NCBI Taxonomy" id="1650592"/>
    <lineage>
        <taxon>Bacteria</taxon>
        <taxon>Bacillati</taxon>
        <taxon>Actinomycetota</taxon>
        <taxon>Actinomycetes</taxon>
        <taxon>Micrococcales</taxon>
        <taxon>Micrococcaceae</taxon>
        <taxon>Arthrobacter</taxon>
    </lineage>
</organism>
<name>A0ABP8VCH7_9MICC</name>
<keyword evidence="2" id="KW-1185">Reference proteome</keyword>
<dbReference type="EMBL" id="BAABKK010000052">
    <property type="protein sequence ID" value="GAA4655886.1"/>
    <property type="molecule type" value="Genomic_DNA"/>
</dbReference>
<evidence type="ECO:0000313" key="1">
    <source>
        <dbReference type="EMBL" id="GAA4655886.1"/>
    </source>
</evidence>
<comment type="caution">
    <text evidence="1">The sequence shown here is derived from an EMBL/GenBank/DDBJ whole genome shotgun (WGS) entry which is preliminary data.</text>
</comment>
<dbReference type="Proteomes" id="UP001500200">
    <property type="component" value="Unassembled WGS sequence"/>
</dbReference>
<proteinExistence type="predicted"/>
<protein>
    <submittedName>
        <fullName evidence="1">Uncharacterized protein</fullName>
    </submittedName>
</protein>
<sequence>MRLQWPASESESPRPRKKVRIVERWILSTTDGCELLMGLMSSDYMKTLEIDRRAVLERELDRVVDDAIRSAIANPGRGILVTRRSPGTFTVELSNVVPQGTIAELDLTKPAPPI</sequence>
<gene>
    <name evidence="1" type="ORF">GCM10023346_49420</name>
</gene>
<evidence type="ECO:0000313" key="2">
    <source>
        <dbReference type="Proteomes" id="UP001500200"/>
    </source>
</evidence>